<name>D6CKB1_XANAP</name>
<evidence type="ECO:0000313" key="5">
    <source>
        <dbReference type="Proteomes" id="UP000001890"/>
    </source>
</evidence>
<dbReference type="OrthoDB" id="9810761at2"/>
<dbReference type="AlphaFoldDB" id="D6CKB1"/>
<dbReference type="GO" id="GO:0043684">
    <property type="term" value="C:type IV secretion system complex"/>
    <property type="evidence" value="ECO:0007669"/>
    <property type="project" value="UniProtKB-UniRule"/>
</dbReference>
<dbReference type="Gene3D" id="3.30.450.90">
    <property type="match status" value="1"/>
</dbReference>
<protein>
    <recommendedName>
        <fullName evidence="2">Type IV secretion system protein</fullName>
    </recommendedName>
</protein>
<dbReference type="PANTHER" id="PTHR30486">
    <property type="entry name" value="TWITCHING MOTILITY PROTEIN PILT"/>
    <property type="match status" value="1"/>
</dbReference>
<evidence type="ECO:0000259" key="3">
    <source>
        <dbReference type="Pfam" id="PF00437"/>
    </source>
</evidence>
<evidence type="ECO:0000256" key="2">
    <source>
        <dbReference type="RuleBase" id="RU366071"/>
    </source>
</evidence>
<organism evidence="5">
    <name type="scientific">Xanthomonas albilineans (strain GPE PC73 / CFBP 7063)</name>
    <dbReference type="NCBI Taxonomy" id="380358"/>
    <lineage>
        <taxon>Bacteria</taxon>
        <taxon>Pseudomonadati</taxon>
        <taxon>Pseudomonadota</taxon>
        <taxon>Gammaproteobacteria</taxon>
        <taxon>Lysobacterales</taxon>
        <taxon>Lysobacteraceae</taxon>
        <taxon>Xanthomonas</taxon>
    </lineage>
</organism>
<sequence>MGTPVTKIDNSTTVRELMRPLEPILAPDSVTEIAINQPGEVWAMTNGEWVRHFIPMLTRQKLESLANAIAVFNGLALAPKLSLVMPDGQRAEVTLPPACVDDQLGLNIRKHAQRSFSLEELDTAGVFSRVADASFNKPDDAAIAALMDVADMTRLDDREAELLRLKADGRWREFLAAAVRYKRNIIVAGKTGSGKTTFARSLVGKIPTNERILTIEDVHEMILDGHPNKFHLLYNPSGSGQGRITAFSALMSCMRQSPDRILLAELRGNEAWEYVNSLNTGHPGSITTTHANSATHTYERTAMLVKNSDAGRDLGIEIIRQVLYTTLEVVVYMENRRVVEVFYDPLFSKKSKLAA</sequence>
<dbReference type="InterPro" id="IPR050921">
    <property type="entry name" value="T4SS_GSP_E_ATPase"/>
</dbReference>
<feature type="domain" description="Bacterial type II secretion system protein E" evidence="3">
    <location>
        <begin position="172"/>
        <end position="322"/>
    </location>
</feature>
<dbReference type="GO" id="GO:0016887">
    <property type="term" value="F:ATP hydrolysis activity"/>
    <property type="evidence" value="ECO:0007669"/>
    <property type="project" value="InterPro"/>
</dbReference>
<evidence type="ECO:0000313" key="4">
    <source>
        <dbReference type="EMBL" id="CAZ15900.1"/>
    </source>
</evidence>
<gene>
    <name evidence="4" type="primary">trwD</name>
    <name evidence="4" type="ordered locus">XALp_3181</name>
</gene>
<dbReference type="Proteomes" id="UP000001890">
    <property type="component" value="Plasmid plasmI"/>
</dbReference>
<comment type="similarity">
    <text evidence="1 2">Belongs to the GSP E family.</text>
</comment>
<dbReference type="SUPFAM" id="SSF52540">
    <property type="entry name" value="P-loop containing nucleoside triphosphate hydrolases"/>
    <property type="match status" value="1"/>
</dbReference>
<dbReference type="EMBL" id="FP340279">
    <property type="protein sequence ID" value="CAZ15900.1"/>
    <property type="molecule type" value="Genomic_DNA"/>
</dbReference>
<dbReference type="KEGG" id="xal:XALp_3181"/>
<dbReference type="InterPro" id="IPR027417">
    <property type="entry name" value="P-loop_NTPase"/>
</dbReference>
<keyword evidence="2" id="KW-0067">ATP-binding</keyword>
<proteinExistence type="inferred from homology"/>
<keyword evidence="2" id="KW-0547">Nucleotide-binding</keyword>
<keyword evidence="5" id="KW-1185">Reference proteome</keyword>
<dbReference type="PANTHER" id="PTHR30486:SF6">
    <property type="entry name" value="TYPE IV PILUS RETRACTATION ATPASE PILT"/>
    <property type="match status" value="1"/>
</dbReference>
<comment type="function">
    <text evidence="2">Part of the Type IV secretion system.</text>
</comment>
<accession>D6CKB1</accession>
<geneLocation type="plasmid" evidence="4 5">
    <name>plasmI</name>
</geneLocation>
<dbReference type="NCBIfam" id="TIGR02788">
    <property type="entry name" value="VirB11"/>
    <property type="match status" value="1"/>
</dbReference>
<dbReference type="GO" id="GO:0005524">
    <property type="term" value="F:ATP binding"/>
    <property type="evidence" value="ECO:0007669"/>
    <property type="project" value="UniProtKB-UniRule"/>
</dbReference>
<dbReference type="InterPro" id="IPR001482">
    <property type="entry name" value="T2SS/T4SS_dom"/>
</dbReference>
<dbReference type="InterPro" id="IPR014155">
    <property type="entry name" value="VirB11"/>
</dbReference>
<dbReference type="GO" id="GO:0044097">
    <property type="term" value="P:secretion by the type IV secretion system"/>
    <property type="evidence" value="ECO:0007669"/>
    <property type="project" value="InterPro"/>
</dbReference>
<dbReference type="CDD" id="cd01130">
    <property type="entry name" value="VirB11-like_ATPase"/>
    <property type="match status" value="1"/>
</dbReference>
<keyword evidence="4" id="KW-0614">Plasmid</keyword>
<dbReference type="Pfam" id="PF00437">
    <property type="entry name" value="T2SSE"/>
    <property type="match status" value="1"/>
</dbReference>
<evidence type="ECO:0000256" key="1">
    <source>
        <dbReference type="ARBA" id="ARBA00006611"/>
    </source>
</evidence>
<reference evidence="5" key="1">
    <citation type="journal article" date="2009" name="BMC Genomics">
        <title>The complete genome sequence of Xanthomonas albilineans provides new insights into the reductive genome evolution of the xylem-limited Xanthomonadaceae.</title>
        <authorList>
            <person name="Pieretti I."/>
            <person name="Royer M."/>
            <person name="Barbe V."/>
            <person name="Carrere S."/>
            <person name="Koebnik R."/>
            <person name="Cociancich S."/>
            <person name="Couloux A."/>
            <person name="Darrasse A."/>
            <person name="Gouzy J."/>
            <person name="Jacques M.A."/>
            <person name="Lauber E."/>
            <person name="Manceau C."/>
            <person name="Mangenot S."/>
            <person name="Poussier S."/>
            <person name="Segurens B."/>
            <person name="Szurek B."/>
            <person name="Verdier V."/>
            <person name="Arlat M."/>
            <person name="Rott P."/>
        </authorList>
    </citation>
    <scope>NUCLEOTIDE SEQUENCE [LARGE SCALE GENOMIC DNA]</scope>
    <source>
        <strain evidence="5">GPE PC73 / CFBP 7063</strain>
        <plasmid evidence="5">Plasmid plasmI</plasmid>
    </source>
</reference>
<dbReference type="Gene3D" id="3.40.50.300">
    <property type="entry name" value="P-loop containing nucleotide triphosphate hydrolases"/>
    <property type="match status" value="1"/>
</dbReference>